<organism evidence="1 2">
    <name type="scientific">Phytophthora rubi</name>
    <dbReference type="NCBI Taxonomy" id="129364"/>
    <lineage>
        <taxon>Eukaryota</taxon>
        <taxon>Sar</taxon>
        <taxon>Stramenopiles</taxon>
        <taxon>Oomycota</taxon>
        <taxon>Peronosporomycetes</taxon>
        <taxon>Peronosporales</taxon>
        <taxon>Peronosporaceae</taxon>
        <taxon>Phytophthora</taxon>
    </lineage>
</organism>
<dbReference type="AlphaFoldDB" id="A0A6A3LT19"/>
<comment type="caution">
    <text evidence="1">The sequence shown here is derived from an EMBL/GenBank/DDBJ whole genome shotgun (WGS) entry which is preliminary data.</text>
</comment>
<dbReference type="EMBL" id="QXFV01000916">
    <property type="protein sequence ID" value="KAE9021247.1"/>
    <property type="molecule type" value="Genomic_DNA"/>
</dbReference>
<sequence length="147" mass="16457">MSKSKLSGSVVDKLSFHENKNRFAAYKEKLKAHLKALSDALINQDQASAEDKEYYALQVAFANNQQSHIKNLFSLTLPSGFADNKLMQKPVHKIWRAVEKLNGLNTASGVVELVGNFEEIAASEFKSTSHLFRQFKAARDQLTRNSA</sequence>
<dbReference type="Proteomes" id="UP000429607">
    <property type="component" value="Unassembled WGS sequence"/>
</dbReference>
<accession>A0A6A3LT19</accession>
<protein>
    <submittedName>
        <fullName evidence="1">Uncharacterized protein</fullName>
    </submittedName>
</protein>
<name>A0A6A3LT19_9STRA</name>
<evidence type="ECO:0000313" key="2">
    <source>
        <dbReference type="Proteomes" id="UP000429607"/>
    </source>
</evidence>
<proteinExistence type="predicted"/>
<evidence type="ECO:0000313" key="1">
    <source>
        <dbReference type="EMBL" id="KAE9021247.1"/>
    </source>
</evidence>
<gene>
    <name evidence="1" type="ORF">PR001_g13421</name>
</gene>
<reference evidence="1 2" key="1">
    <citation type="submission" date="2018-09" db="EMBL/GenBank/DDBJ databases">
        <title>Genomic investigation of the strawberry pathogen Phytophthora fragariae indicates pathogenicity is determined by transcriptional variation in three key races.</title>
        <authorList>
            <person name="Adams T.M."/>
            <person name="Armitage A.D."/>
            <person name="Sobczyk M.K."/>
            <person name="Bates H.J."/>
            <person name="Dunwell J.M."/>
            <person name="Nellist C.F."/>
            <person name="Harrison R.J."/>
        </authorList>
    </citation>
    <scope>NUCLEOTIDE SEQUENCE [LARGE SCALE GENOMIC DNA]</scope>
    <source>
        <strain evidence="1 2">SCRP249</strain>
    </source>
</reference>